<evidence type="ECO:0000256" key="1">
    <source>
        <dbReference type="ARBA" id="ARBA00004370"/>
    </source>
</evidence>
<evidence type="ECO:0000256" key="6">
    <source>
        <dbReference type="SAM" id="MobiDB-lite"/>
    </source>
</evidence>
<dbReference type="GO" id="GO:0030335">
    <property type="term" value="P:positive regulation of cell migration"/>
    <property type="evidence" value="ECO:0007669"/>
    <property type="project" value="TreeGrafter"/>
</dbReference>
<dbReference type="Ensembl" id="ENSCCRT00000173445.1">
    <property type="protein sequence ID" value="ENSCCRP00000124284.1"/>
    <property type="gene ID" value="ENSCCRG00000043015.2"/>
</dbReference>
<feature type="transmembrane region" description="Helical" evidence="7">
    <location>
        <begin position="952"/>
        <end position="969"/>
    </location>
</feature>
<dbReference type="AlphaFoldDB" id="A0A9J7YUT9"/>
<keyword evidence="7" id="KW-0812">Transmembrane</keyword>
<protein>
    <submittedName>
        <fullName evidence="10">Semaphorin 6Cb</fullName>
    </submittedName>
</protein>
<dbReference type="InterPro" id="IPR001627">
    <property type="entry name" value="Semap_dom"/>
</dbReference>
<evidence type="ECO:0000256" key="8">
    <source>
        <dbReference type="SAM" id="SignalP"/>
    </source>
</evidence>
<organism evidence="10 11">
    <name type="scientific">Cyprinus carpio carpio</name>
    <dbReference type="NCBI Taxonomy" id="630221"/>
    <lineage>
        <taxon>Eukaryota</taxon>
        <taxon>Metazoa</taxon>
        <taxon>Chordata</taxon>
        <taxon>Craniata</taxon>
        <taxon>Vertebrata</taxon>
        <taxon>Euteleostomi</taxon>
        <taxon>Actinopterygii</taxon>
        <taxon>Neopterygii</taxon>
        <taxon>Teleostei</taxon>
        <taxon>Ostariophysi</taxon>
        <taxon>Cypriniformes</taxon>
        <taxon>Cyprinidae</taxon>
        <taxon>Cyprininae</taxon>
        <taxon>Cyprinus</taxon>
    </lineage>
</organism>
<evidence type="ECO:0000256" key="2">
    <source>
        <dbReference type="ARBA" id="ARBA00023136"/>
    </source>
</evidence>
<dbReference type="SUPFAM" id="SSF161084">
    <property type="entry name" value="MAPEG domain-like"/>
    <property type="match status" value="1"/>
</dbReference>
<evidence type="ECO:0000259" key="9">
    <source>
        <dbReference type="PROSITE" id="PS51004"/>
    </source>
</evidence>
<dbReference type="GO" id="GO:0030215">
    <property type="term" value="F:semaphorin receptor binding"/>
    <property type="evidence" value="ECO:0007669"/>
    <property type="project" value="InterPro"/>
</dbReference>
<dbReference type="FunFam" id="3.30.1680.10:FF:000026">
    <property type="entry name" value="Sema domain, transmembrane domain (TM), and cytoplasmic domain, (semaphorin) 6D"/>
    <property type="match status" value="1"/>
</dbReference>
<dbReference type="PROSITE" id="PS51004">
    <property type="entry name" value="SEMA"/>
    <property type="match status" value="1"/>
</dbReference>
<keyword evidence="3" id="KW-1015">Disulfide bond</keyword>
<reference evidence="10" key="1">
    <citation type="submission" date="2025-08" db="UniProtKB">
        <authorList>
            <consortium name="Ensembl"/>
        </authorList>
    </citation>
    <scope>IDENTIFICATION</scope>
</reference>
<feature type="compositionally biased region" description="Polar residues" evidence="6">
    <location>
        <begin position="594"/>
        <end position="607"/>
    </location>
</feature>
<feature type="transmembrane region" description="Helical" evidence="7">
    <location>
        <begin position="904"/>
        <end position="925"/>
    </location>
</feature>
<dbReference type="Pfam" id="PF01403">
    <property type="entry name" value="Sema"/>
    <property type="match status" value="1"/>
</dbReference>
<dbReference type="SMART" id="SM00630">
    <property type="entry name" value="Sema"/>
    <property type="match status" value="1"/>
</dbReference>
<keyword evidence="11" id="KW-1185">Reference proteome</keyword>
<keyword evidence="4" id="KW-0325">Glycoprotein</keyword>
<dbReference type="GO" id="GO:0001755">
    <property type="term" value="P:neural crest cell migration"/>
    <property type="evidence" value="ECO:0007669"/>
    <property type="project" value="TreeGrafter"/>
</dbReference>
<feature type="transmembrane region" description="Helical" evidence="7">
    <location>
        <begin position="1006"/>
        <end position="1025"/>
    </location>
</feature>
<dbReference type="InterPro" id="IPR002165">
    <property type="entry name" value="Plexin_repeat"/>
</dbReference>
<keyword evidence="2 7" id="KW-0472">Membrane</keyword>
<dbReference type="Gene3D" id="2.130.10.10">
    <property type="entry name" value="YVTN repeat-like/Quinoprotein amine dehydrogenase"/>
    <property type="match status" value="1"/>
</dbReference>
<comment type="caution">
    <text evidence="5">Lacks conserved residue(s) required for the propagation of feature annotation.</text>
</comment>
<keyword evidence="7" id="KW-1133">Transmembrane helix</keyword>
<dbReference type="GeneTree" id="ENSGT00940000158641"/>
<proteinExistence type="predicted"/>
<dbReference type="InterPro" id="IPR027231">
    <property type="entry name" value="Semaphorin"/>
</dbReference>
<comment type="subcellular location">
    <subcellularLocation>
        <location evidence="1">Membrane</location>
    </subcellularLocation>
</comment>
<name>A0A9J7YUT9_CYPCA</name>
<reference evidence="10" key="2">
    <citation type="submission" date="2025-09" db="UniProtKB">
        <authorList>
            <consortium name="Ensembl"/>
        </authorList>
    </citation>
    <scope>IDENTIFICATION</scope>
</reference>
<dbReference type="GO" id="GO:0071526">
    <property type="term" value="P:semaphorin-plexin signaling pathway"/>
    <property type="evidence" value="ECO:0007669"/>
    <property type="project" value="TreeGrafter"/>
</dbReference>
<dbReference type="PANTHER" id="PTHR11036">
    <property type="entry name" value="SEMAPHORIN"/>
    <property type="match status" value="1"/>
</dbReference>
<dbReference type="GO" id="GO:0007411">
    <property type="term" value="P:axon guidance"/>
    <property type="evidence" value="ECO:0007669"/>
    <property type="project" value="TreeGrafter"/>
</dbReference>
<dbReference type="InterPro" id="IPR015943">
    <property type="entry name" value="WD40/YVTN_repeat-like_dom_sf"/>
</dbReference>
<feature type="transmembrane region" description="Helical" evidence="7">
    <location>
        <begin position="861"/>
        <end position="883"/>
    </location>
</feature>
<dbReference type="PANTHER" id="PTHR11036:SF11">
    <property type="entry name" value="SEMAPHORIN-6C"/>
    <property type="match status" value="1"/>
</dbReference>
<dbReference type="InterPro" id="IPR023352">
    <property type="entry name" value="MAPEG-like_dom_sf"/>
</dbReference>
<dbReference type="Pfam" id="PF01437">
    <property type="entry name" value="PSI"/>
    <property type="match status" value="1"/>
</dbReference>
<feature type="transmembrane region" description="Helical" evidence="7">
    <location>
        <begin position="976"/>
        <end position="994"/>
    </location>
</feature>
<dbReference type="SUPFAM" id="SSF101912">
    <property type="entry name" value="Sema domain"/>
    <property type="match status" value="1"/>
</dbReference>
<evidence type="ECO:0000313" key="11">
    <source>
        <dbReference type="Proteomes" id="UP001108240"/>
    </source>
</evidence>
<sequence length="1052" mass="117152">MRLVILGSRPLLALTLTLTLTCLKHVCHGATPFPQDLEPISTVGSERTYLYPSFQGNMSDNDTARLGLDFQRMLRINHMVYIAARDHVFAINLSASAERIIPQQKLTWKTKDVEKCTVRGKNSDECYNYIKVLVPRNDETLFACGTNAFNPTCRNYKMSSLDQDGEEVVGQARCPFESRQSNVGLFAGGDFYSATMTDFLASDAVIYRSLGESSPVLRTVKYDSKWLREPHFLHAIEYGNYIYFFLSEIAVEYTTLGKVVFSRVARVCKNDNGGSPRVLERYWTSFLKARLNCSVPGDSFFYFDVLQSLTNVMQINHRPAVLGVFTTQANSITGSAVCAFYMDDIEKVFNGKFKEQRNSESAWTPVPDEMVPKPRPGSCAGDGPAAGYKSSTDFPDETLTFIKSYPLMDEAVPSVNNRPCFTRTTSRFKLTQIAVDTAAGPYKNYTVLFLGSENGRVLKILASMHPNSTYSTQVLEDIDVYNPNKCNVRGEDRRILGLELDKDHHALFVAFSSCVIRVPLSRCSDYDICKKSCLSSRDPYCIWLSAGNCATVAPGFKSGFEQYVESGYPQYPDSCHDVLATTRKQNPAVDSAYGKTSPTSASTTNQGPALPKVNGVSETGTRPEEGRRGGQGSPDLKPGSVEMEGTVDTGPPGPAAVPQTPQWVADVDKVTKDVNSTEEEAEKIKSANMEPSTLPWPENKPEPQILPVKDGVSTSVKSDCISLRVGGVSRTESEREEFGLRETENTGERWRRMETGKERVSETELRNRVKRTCSEIEVEEVNIMPENAARVFSPSITILHSTSQQEAADHWRDEEEEERSPFLGTHGTHGTPLEEYYNDWPITPKSRCCGFGGSNRDALKLGASMFTSALIFPLLVWGGYVFLPFDAPLLDSAPLRLVYTLRCSVFAVIPIVLGMLVLGVSRLWYRSFKPRFEGEREVKQVAVHQRYVEDSVSLFLLYFLQLAVMAAYLNQNLLKLVPLLTIIFAFGRLLYWVAAACDSSLRGVGFGFSFLPMLVMLVANLYFIFLSESAGSIFAPDIPEPPVPSTKQRFWG</sequence>
<feature type="chain" id="PRO_5039910293" evidence="8">
    <location>
        <begin position="30"/>
        <end position="1052"/>
    </location>
</feature>
<evidence type="ECO:0000256" key="4">
    <source>
        <dbReference type="ARBA" id="ARBA00023180"/>
    </source>
</evidence>
<accession>A0A9J7YUT9</accession>
<dbReference type="Gene3D" id="3.30.1680.10">
    <property type="entry name" value="ligand-binding face of the semaphorins, domain 2"/>
    <property type="match status" value="1"/>
</dbReference>
<dbReference type="CDD" id="cd11242">
    <property type="entry name" value="Sema_6"/>
    <property type="match status" value="1"/>
</dbReference>
<evidence type="ECO:0000256" key="3">
    <source>
        <dbReference type="ARBA" id="ARBA00023157"/>
    </source>
</evidence>
<dbReference type="Proteomes" id="UP001108240">
    <property type="component" value="Unplaced"/>
</dbReference>
<keyword evidence="8" id="KW-0732">Signal</keyword>
<evidence type="ECO:0000256" key="7">
    <source>
        <dbReference type="SAM" id="Phobius"/>
    </source>
</evidence>
<evidence type="ECO:0000313" key="10">
    <source>
        <dbReference type="Ensembl" id="ENSCCRP00000124284.1"/>
    </source>
</evidence>
<dbReference type="FunFam" id="2.130.10.10:FF:000013">
    <property type="entry name" value="semaphorin-6D isoform X2"/>
    <property type="match status" value="1"/>
</dbReference>
<evidence type="ECO:0000256" key="5">
    <source>
        <dbReference type="PROSITE-ProRule" id="PRU00352"/>
    </source>
</evidence>
<dbReference type="GO" id="GO:0005886">
    <property type="term" value="C:plasma membrane"/>
    <property type="evidence" value="ECO:0007669"/>
    <property type="project" value="TreeGrafter"/>
</dbReference>
<feature type="region of interest" description="Disordered" evidence="6">
    <location>
        <begin position="586"/>
        <end position="662"/>
    </location>
</feature>
<dbReference type="SUPFAM" id="SSF103575">
    <property type="entry name" value="Plexin repeat"/>
    <property type="match status" value="1"/>
</dbReference>
<feature type="signal peptide" evidence="8">
    <location>
        <begin position="1"/>
        <end position="29"/>
    </location>
</feature>
<dbReference type="InterPro" id="IPR036352">
    <property type="entry name" value="Semap_dom_sf"/>
</dbReference>
<dbReference type="GO" id="GO:0045499">
    <property type="term" value="F:chemorepellent activity"/>
    <property type="evidence" value="ECO:0007669"/>
    <property type="project" value="TreeGrafter"/>
</dbReference>
<feature type="domain" description="Sema" evidence="9">
    <location>
        <begin position="35"/>
        <end position="520"/>
    </location>
</feature>